<evidence type="ECO:0000313" key="2">
    <source>
        <dbReference type="Proteomes" id="UP001196413"/>
    </source>
</evidence>
<comment type="caution">
    <text evidence="1">The sequence shown here is derived from an EMBL/GenBank/DDBJ whole genome shotgun (WGS) entry which is preliminary data.</text>
</comment>
<proteinExistence type="predicted"/>
<protein>
    <submittedName>
        <fullName evidence="1">Uncharacterized protein</fullName>
    </submittedName>
</protein>
<sequence>MEVVCHNFTTSNTDTLNFDQIHRTTPMALLAKQTVRSDRMCAREQVEELH</sequence>
<keyword evidence="2" id="KW-1185">Reference proteome</keyword>
<accession>A0AAD5M625</accession>
<dbReference type="Proteomes" id="UP001196413">
    <property type="component" value="Unassembled WGS sequence"/>
</dbReference>
<dbReference type="AlphaFoldDB" id="A0AAD5M625"/>
<reference evidence="1" key="1">
    <citation type="submission" date="2021-06" db="EMBL/GenBank/DDBJ databases">
        <title>Parelaphostrongylus tenuis whole genome reference sequence.</title>
        <authorList>
            <person name="Garwood T.J."/>
            <person name="Larsen P.A."/>
            <person name="Fountain-Jones N.M."/>
            <person name="Garbe J.R."/>
            <person name="Macchietto M.G."/>
            <person name="Kania S.A."/>
            <person name="Gerhold R.W."/>
            <person name="Richards J.E."/>
            <person name="Wolf T.M."/>
        </authorList>
    </citation>
    <scope>NUCLEOTIDE SEQUENCE</scope>
    <source>
        <strain evidence="1">MNPRO001-30</strain>
        <tissue evidence="1">Meninges</tissue>
    </source>
</reference>
<name>A0AAD5M625_PARTN</name>
<gene>
    <name evidence="1" type="ORF">KIN20_007157</name>
</gene>
<dbReference type="EMBL" id="JAHQIW010001023">
    <property type="protein sequence ID" value="KAJ1351188.1"/>
    <property type="molecule type" value="Genomic_DNA"/>
</dbReference>
<evidence type="ECO:0000313" key="1">
    <source>
        <dbReference type="EMBL" id="KAJ1351188.1"/>
    </source>
</evidence>
<organism evidence="1 2">
    <name type="scientific">Parelaphostrongylus tenuis</name>
    <name type="common">Meningeal worm</name>
    <dbReference type="NCBI Taxonomy" id="148309"/>
    <lineage>
        <taxon>Eukaryota</taxon>
        <taxon>Metazoa</taxon>
        <taxon>Ecdysozoa</taxon>
        <taxon>Nematoda</taxon>
        <taxon>Chromadorea</taxon>
        <taxon>Rhabditida</taxon>
        <taxon>Rhabditina</taxon>
        <taxon>Rhabditomorpha</taxon>
        <taxon>Strongyloidea</taxon>
        <taxon>Metastrongylidae</taxon>
        <taxon>Parelaphostrongylus</taxon>
    </lineage>
</organism>